<dbReference type="PRINTS" id="PR00180">
    <property type="entry name" value="CRETINALDHBP"/>
</dbReference>
<dbReference type="SUPFAM" id="SSF52087">
    <property type="entry name" value="CRAL/TRIO domain"/>
    <property type="match status" value="1"/>
</dbReference>
<proteinExistence type="predicted"/>
<dbReference type="EMBL" id="JALNTZ010000005">
    <property type="protein sequence ID" value="KAJ3650433.1"/>
    <property type="molecule type" value="Genomic_DNA"/>
</dbReference>
<dbReference type="PANTHER" id="PTHR10174:SF230">
    <property type="entry name" value="ALPHA-TOCOPHEROL TRANSFER PROTEIN-LIKE"/>
    <property type="match status" value="1"/>
</dbReference>
<dbReference type="InterPro" id="IPR036865">
    <property type="entry name" value="CRAL-TRIO_dom_sf"/>
</dbReference>
<comment type="caution">
    <text evidence="2">The sequence shown here is derived from an EMBL/GenBank/DDBJ whole genome shotgun (WGS) entry which is preliminary data.</text>
</comment>
<evidence type="ECO:0000313" key="2">
    <source>
        <dbReference type="EMBL" id="KAJ3650433.1"/>
    </source>
</evidence>
<dbReference type="GO" id="GO:0016020">
    <property type="term" value="C:membrane"/>
    <property type="evidence" value="ECO:0007669"/>
    <property type="project" value="TreeGrafter"/>
</dbReference>
<evidence type="ECO:0000313" key="3">
    <source>
        <dbReference type="Proteomes" id="UP001168821"/>
    </source>
</evidence>
<name>A0AA38I7J6_9CUCU</name>
<dbReference type="InterPro" id="IPR001251">
    <property type="entry name" value="CRAL-TRIO_dom"/>
</dbReference>
<dbReference type="Proteomes" id="UP001168821">
    <property type="component" value="Unassembled WGS sequence"/>
</dbReference>
<gene>
    <name evidence="2" type="ORF">Zmor_016534</name>
</gene>
<sequence>MIRTRHVEDFFDVSERDVDDVKRMICEDDAKLQHLEELLRVWIESQPHFPKNYDRGMMRNFLRGAKFSLETAKRKLEGYFWAKVAYPNFYQRRVPGDVKTAQIVNVVRLPRLTEAGEKICVVGLACNDPDGAEFDMVAAIRLFWMLFDLSLTCAFPTSGEILVFDAASASARVIAQLLTPAFKNSISVLRHAYAIRITEVHVINCPSVAEKTVAAIRPLLPEKLKQRFTIHKDLGSLKERLRPELLPSDYGGTLDSLKSYMERWTDILQENADWFEEQESVKIVGKPPNKVNCFTSDIGVDGSFRQLNID</sequence>
<dbReference type="PANTHER" id="PTHR10174">
    <property type="entry name" value="ALPHA-TOCOPHEROL TRANSFER PROTEIN-RELATED"/>
    <property type="match status" value="1"/>
</dbReference>
<dbReference type="GO" id="GO:1902936">
    <property type="term" value="F:phosphatidylinositol bisphosphate binding"/>
    <property type="evidence" value="ECO:0007669"/>
    <property type="project" value="TreeGrafter"/>
</dbReference>
<dbReference type="Gene3D" id="3.40.525.10">
    <property type="entry name" value="CRAL-TRIO lipid binding domain"/>
    <property type="match status" value="1"/>
</dbReference>
<dbReference type="InterPro" id="IPR036273">
    <property type="entry name" value="CRAL/TRIO_N_dom_sf"/>
</dbReference>
<dbReference type="AlphaFoldDB" id="A0AA38I7J6"/>
<dbReference type="SUPFAM" id="SSF46938">
    <property type="entry name" value="CRAL/TRIO N-terminal domain"/>
    <property type="match status" value="1"/>
</dbReference>
<organism evidence="2 3">
    <name type="scientific">Zophobas morio</name>
    <dbReference type="NCBI Taxonomy" id="2755281"/>
    <lineage>
        <taxon>Eukaryota</taxon>
        <taxon>Metazoa</taxon>
        <taxon>Ecdysozoa</taxon>
        <taxon>Arthropoda</taxon>
        <taxon>Hexapoda</taxon>
        <taxon>Insecta</taxon>
        <taxon>Pterygota</taxon>
        <taxon>Neoptera</taxon>
        <taxon>Endopterygota</taxon>
        <taxon>Coleoptera</taxon>
        <taxon>Polyphaga</taxon>
        <taxon>Cucujiformia</taxon>
        <taxon>Tenebrionidae</taxon>
        <taxon>Zophobas</taxon>
    </lineage>
</organism>
<accession>A0AA38I7J6</accession>
<evidence type="ECO:0000259" key="1">
    <source>
        <dbReference type="PROSITE" id="PS50191"/>
    </source>
</evidence>
<dbReference type="PROSITE" id="PS50191">
    <property type="entry name" value="CRAL_TRIO"/>
    <property type="match status" value="1"/>
</dbReference>
<feature type="domain" description="CRAL-TRIO" evidence="1">
    <location>
        <begin position="86"/>
        <end position="258"/>
    </location>
</feature>
<dbReference type="CDD" id="cd00170">
    <property type="entry name" value="SEC14"/>
    <property type="match status" value="1"/>
</dbReference>
<dbReference type="Pfam" id="PF00650">
    <property type="entry name" value="CRAL_TRIO"/>
    <property type="match status" value="1"/>
</dbReference>
<reference evidence="2" key="1">
    <citation type="journal article" date="2023" name="G3 (Bethesda)">
        <title>Whole genome assemblies of Zophobas morio and Tenebrio molitor.</title>
        <authorList>
            <person name="Kaur S."/>
            <person name="Stinson S.A."/>
            <person name="diCenzo G.C."/>
        </authorList>
    </citation>
    <scope>NUCLEOTIDE SEQUENCE</scope>
    <source>
        <strain evidence="2">QUZm001</strain>
    </source>
</reference>
<keyword evidence="3" id="KW-1185">Reference proteome</keyword>
<protein>
    <recommendedName>
        <fullName evidence="1">CRAL-TRIO domain-containing protein</fullName>
    </recommendedName>
</protein>